<evidence type="ECO:0000256" key="1">
    <source>
        <dbReference type="SAM" id="MobiDB-lite"/>
    </source>
</evidence>
<evidence type="ECO:0000313" key="3">
    <source>
        <dbReference type="Proteomes" id="UP000827549"/>
    </source>
</evidence>
<name>A0AAF0YDY2_9TREE</name>
<accession>A0AAF0YDY2</accession>
<proteinExistence type="predicted"/>
<evidence type="ECO:0000313" key="2">
    <source>
        <dbReference type="EMBL" id="WOO82044.1"/>
    </source>
</evidence>
<dbReference type="InterPro" id="IPR023213">
    <property type="entry name" value="CAT-like_dom_sf"/>
</dbReference>
<sequence>MLPTPPDTPGVQRSLSDNELSYFLPSRADGVNDMYVHHNLRAAPDALSLQRVRYAWALGLHRHPLLACAVELRAYDDAVFAHTPAGTLAAALETGDQRLTFFEAGDGPGDLVNAYLNGVRTLSAKMPAQLIIRRGTARGTDLSGAWAAADADSDGLDNAEVMLCTTHYVGDGMALHSFMNEFYALVGGPLNIDELQALLQTEVDAAARAGSAALPPSLEDRIPLSRWQRAAGEVAQRRADAQLLGGQVLPGVRGAASHTVVPTRVYSRERTAKALATCKAHGVTIAHAVFALCAVAWGKYASSSRTEPTMIYSALNLRPLMHPVPARTSASFFHLAVGYFNVVLPSLRPPGLSPAEVVWLHAGQTKRQTVAAVKSPLAGATFRATASARAARSRHWARVDDEAANPGLGLGLRIKDRPLPAPAGATQRDDEEAKPPPPPAGKALMGVSMLGNLDGVYKHDTFPRTRLYSLTTGSRQRPGGLLLFAYTFAGKLFLSLGYDRNGFKPGVIEAFWDDVLRLAEEVILAE</sequence>
<keyword evidence="3" id="KW-1185">Reference proteome</keyword>
<dbReference type="PANTHER" id="PTHR28037">
    <property type="entry name" value="ALCOHOL O-ACETYLTRANSFERASE 1-RELATED"/>
    <property type="match status" value="1"/>
</dbReference>
<dbReference type="EMBL" id="CP086717">
    <property type="protein sequence ID" value="WOO82044.1"/>
    <property type="molecule type" value="Genomic_DNA"/>
</dbReference>
<feature type="region of interest" description="Disordered" evidence="1">
    <location>
        <begin position="414"/>
        <end position="441"/>
    </location>
</feature>
<dbReference type="PANTHER" id="PTHR28037:SF1">
    <property type="entry name" value="ALCOHOL O-ACETYLTRANSFERASE 1-RELATED"/>
    <property type="match status" value="1"/>
</dbReference>
<gene>
    <name evidence="2" type="ORF">LOC62_04G005546</name>
</gene>
<dbReference type="Proteomes" id="UP000827549">
    <property type="component" value="Chromosome 4"/>
</dbReference>
<dbReference type="RefSeq" id="XP_062628076.1">
    <property type="nucleotide sequence ID" value="XM_062772092.1"/>
</dbReference>
<reference evidence="2" key="1">
    <citation type="submission" date="2023-10" db="EMBL/GenBank/DDBJ databases">
        <authorList>
            <person name="Noh H."/>
        </authorList>
    </citation>
    <scope>NUCLEOTIDE SEQUENCE</scope>
    <source>
        <strain evidence="2">DUCC4014</strain>
    </source>
</reference>
<organism evidence="2 3">
    <name type="scientific">Vanrija pseudolonga</name>
    <dbReference type="NCBI Taxonomy" id="143232"/>
    <lineage>
        <taxon>Eukaryota</taxon>
        <taxon>Fungi</taxon>
        <taxon>Dikarya</taxon>
        <taxon>Basidiomycota</taxon>
        <taxon>Agaricomycotina</taxon>
        <taxon>Tremellomycetes</taxon>
        <taxon>Trichosporonales</taxon>
        <taxon>Trichosporonaceae</taxon>
        <taxon>Vanrija</taxon>
    </lineage>
</organism>
<dbReference type="AlphaFoldDB" id="A0AAF0YDY2"/>
<dbReference type="GeneID" id="87808775"/>
<protein>
    <recommendedName>
        <fullName evidence="4">Alcohol acetyltransferase</fullName>
    </recommendedName>
</protein>
<dbReference type="Gene3D" id="3.30.559.10">
    <property type="entry name" value="Chloramphenicol acetyltransferase-like domain"/>
    <property type="match status" value="1"/>
</dbReference>
<dbReference type="InterPro" id="IPR052058">
    <property type="entry name" value="Alcohol_O-acetyltransferase"/>
</dbReference>
<evidence type="ECO:0008006" key="4">
    <source>
        <dbReference type="Google" id="ProtNLM"/>
    </source>
</evidence>